<evidence type="ECO:0000313" key="2">
    <source>
        <dbReference type="EMBL" id="RMT29295.1"/>
    </source>
</evidence>
<feature type="transmembrane region" description="Helical" evidence="1">
    <location>
        <begin position="20"/>
        <end position="38"/>
    </location>
</feature>
<organism evidence="2 3">
    <name type="scientific">Pseudomonas savastanoi</name>
    <name type="common">Pseudomonas syringae pv. savastanoi</name>
    <dbReference type="NCBI Taxonomy" id="29438"/>
    <lineage>
        <taxon>Bacteria</taxon>
        <taxon>Pseudomonadati</taxon>
        <taxon>Pseudomonadota</taxon>
        <taxon>Gammaproteobacteria</taxon>
        <taxon>Pseudomonadales</taxon>
        <taxon>Pseudomonadaceae</taxon>
        <taxon>Pseudomonas</taxon>
    </lineage>
</organism>
<keyword evidence="1" id="KW-0472">Membrane</keyword>
<gene>
    <name evidence="2" type="ORF">ALP51_01674</name>
</gene>
<evidence type="ECO:0000256" key="1">
    <source>
        <dbReference type="SAM" id="Phobius"/>
    </source>
</evidence>
<reference evidence="2 3" key="1">
    <citation type="submission" date="2018-08" db="EMBL/GenBank/DDBJ databases">
        <title>Recombination of ecologically and evolutionarily significant loci maintains genetic cohesion in the Pseudomonas syringae species complex.</title>
        <authorList>
            <person name="Dillon M."/>
            <person name="Thakur S."/>
            <person name="Almeida R.N.D."/>
            <person name="Weir B.S."/>
            <person name="Guttman D.S."/>
        </authorList>
    </citation>
    <scope>NUCLEOTIDE SEQUENCE [LARGE SCALE GENOMIC DNA]</scope>
    <source>
        <strain evidence="2 3">ICMP 13684</strain>
    </source>
</reference>
<keyword evidence="1" id="KW-1133">Transmembrane helix</keyword>
<dbReference type="EMBL" id="RBTE01000224">
    <property type="protein sequence ID" value="RMT29295.1"/>
    <property type="molecule type" value="Genomic_DNA"/>
</dbReference>
<dbReference type="AlphaFoldDB" id="A0A3M5K132"/>
<protein>
    <submittedName>
        <fullName evidence="2">Uncharacterized protein</fullName>
    </submittedName>
</protein>
<evidence type="ECO:0000313" key="3">
    <source>
        <dbReference type="Proteomes" id="UP000278180"/>
    </source>
</evidence>
<comment type="caution">
    <text evidence="2">The sequence shown here is derived from an EMBL/GenBank/DDBJ whole genome shotgun (WGS) entry which is preliminary data.</text>
</comment>
<keyword evidence="1" id="KW-0812">Transmembrane</keyword>
<proteinExistence type="predicted"/>
<name>A0A3M5K132_PSESS</name>
<sequence length="111" mass="12878">MTHYTKGTQSPNKVGSHCLYAYGFRIYFTPLSAVLFAFPSRYWFTIGQSVVFSLGGWSPHIQTRFLVPRPTRFHCKGIFAYRAITHYGRPFQNVPLISIQLKGWSPFARHY</sequence>
<dbReference type="Proteomes" id="UP000278180">
    <property type="component" value="Unassembled WGS sequence"/>
</dbReference>
<accession>A0A3M5K132</accession>